<protein>
    <submittedName>
        <fullName evidence="6">LysR family transcriptional regulator</fullName>
    </submittedName>
</protein>
<keyword evidence="7" id="KW-1185">Reference proteome</keyword>
<feature type="domain" description="HTH lysR-type" evidence="5">
    <location>
        <begin position="2"/>
        <end position="59"/>
    </location>
</feature>
<dbReference type="RefSeq" id="WP_127688984.1">
    <property type="nucleotide sequence ID" value="NZ_RZUL01000001.1"/>
</dbReference>
<name>A0A437JC12_9SPHN</name>
<comment type="similarity">
    <text evidence="1">Belongs to the LysR transcriptional regulatory family.</text>
</comment>
<dbReference type="PANTHER" id="PTHR30537:SF3">
    <property type="entry name" value="TRANSCRIPTIONAL REGULATORY PROTEIN"/>
    <property type="match status" value="1"/>
</dbReference>
<dbReference type="Pfam" id="PF03466">
    <property type="entry name" value="LysR_substrate"/>
    <property type="match status" value="1"/>
</dbReference>
<dbReference type="InterPro" id="IPR036388">
    <property type="entry name" value="WH-like_DNA-bd_sf"/>
</dbReference>
<dbReference type="OrthoDB" id="9787460at2"/>
<evidence type="ECO:0000256" key="3">
    <source>
        <dbReference type="ARBA" id="ARBA00023125"/>
    </source>
</evidence>
<proteinExistence type="inferred from homology"/>
<dbReference type="Gene3D" id="3.40.190.290">
    <property type="match status" value="1"/>
</dbReference>
<dbReference type="InterPro" id="IPR058163">
    <property type="entry name" value="LysR-type_TF_proteobact-type"/>
</dbReference>
<evidence type="ECO:0000259" key="5">
    <source>
        <dbReference type="PROSITE" id="PS50931"/>
    </source>
</evidence>
<evidence type="ECO:0000256" key="1">
    <source>
        <dbReference type="ARBA" id="ARBA00009437"/>
    </source>
</evidence>
<dbReference type="InterPro" id="IPR036390">
    <property type="entry name" value="WH_DNA-bd_sf"/>
</dbReference>
<organism evidence="6 7">
    <name type="scientific">Sphingobium algorifonticola</name>
    <dbReference type="NCBI Taxonomy" id="2008318"/>
    <lineage>
        <taxon>Bacteria</taxon>
        <taxon>Pseudomonadati</taxon>
        <taxon>Pseudomonadota</taxon>
        <taxon>Alphaproteobacteria</taxon>
        <taxon>Sphingomonadales</taxon>
        <taxon>Sphingomonadaceae</taxon>
        <taxon>Sphingobium</taxon>
    </lineage>
</organism>
<dbReference type="SUPFAM" id="SSF53850">
    <property type="entry name" value="Periplasmic binding protein-like II"/>
    <property type="match status" value="1"/>
</dbReference>
<sequence>MLDSEQLRVFLAILRFGNTLAAAKRLGVDHSTVSRRLTALERALGARLFDRSPRGLTPTEAAGALIGHAERIETELIAAASCVARADGEITGTVRLATPEVFGTSLVAPRMAEFRSRYPSLVLELAPESRFVSLSKREADIAIALKPPPRGRLVARKLADYRIGMYAARSYLAAHGPITDRAALSGHAFISYIDELLDYPELNALETALPGVATVFRSSSSSAQQAAVAAGAGLAMLHCIAAERDQRLTRILPDLVEVRRSYWLVMHADQQKMPRIRAVVDFLGELVDHMIDRS</sequence>
<dbReference type="AlphaFoldDB" id="A0A437JC12"/>
<keyword evidence="4" id="KW-0804">Transcription</keyword>
<dbReference type="GO" id="GO:0006351">
    <property type="term" value="P:DNA-templated transcription"/>
    <property type="evidence" value="ECO:0007669"/>
    <property type="project" value="TreeGrafter"/>
</dbReference>
<evidence type="ECO:0000256" key="2">
    <source>
        <dbReference type="ARBA" id="ARBA00023015"/>
    </source>
</evidence>
<dbReference type="SUPFAM" id="SSF46785">
    <property type="entry name" value="Winged helix' DNA-binding domain"/>
    <property type="match status" value="1"/>
</dbReference>
<evidence type="ECO:0000256" key="4">
    <source>
        <dbReference type="ARBA" id="ARBA00023163"/>
    </source>
</evidence>
<evidence type="ECO:0000313" key="7">
    <source>
        <dbReference type="Proteomes" id="UP000282977"/>
    </source>
</evidence>
<dbReference type="GO" id="GO:0043565">
    <property type="term" value="F:sequence-specific DNA binding"/>
    <property type="evidence" value="ECO:0007669"/>
    <property type="project" value="TreeGrafter"/>
</dbReference>
<keyword evidence="2" id="KW-0805">Transcription regulation</keyword>
<dbReference type="Gene3D" id="1.10.10.10">
    <property type="entry name" value="Winged helix-like DNA-binding domain superfamily/Winged helix DNA-binding domain"/>
    <property type="match status" value="1"/>
</dbReference>
<dbReference type="EMBL" id="RZUL01000001">
    <property type="protein sequence ID" value="RVT43447.1"/>
    <property type="molecule type" value="Genomic_DNA"/>
</dbReference>
<dbReference type="PANTHER" id="PTHR30537">
    <property type="entry name" value="HTH-TYPE TRANSCRIPTIONAL REGULATOR"/>
    <property type="match status" value="1"/>
</dbReference>
<dbReference type="PROSITE" id="PS50931">
    <property type="entry name" value="HTH_LYSR"/>
    <property type="match status" value="1"/>
</dbReference>
<dbReference type="Proteomes" id="UP000282977">
    <property type="component" value="Unassembled WGS sequence"/>
</dbReference>
<gene>
    <name evidence="6" type="ORF">ENE74_02125</name>
</gene>
<dbReference type="InterPro" id="IPR005119">
    <property type="entry name" value="LysR_subst-bd"/>
</dbReference>
<comment type="caution">
    <text evidence="6">The sequence shown here is derived from an EMBL/GenBank/DDBJ whole genome shotgun (WGS) entry which is preliminary data.</text>
</comment>
<keyword evidence="3" id="KW-0238">DNA-binding</keyword>
<dbReference type="Pfam" id="PF00126">
    <property type="entry name" value="HTH_1"/>
    <property type="match status" value="1"/>
</dbReference>
<dbReference type="GO" id="GO:0003700">
    <property type="term" value="F:DNA-binding transcription factor activity"/>
    <property type="evidence" value="ECO:0007669"/>
    <property type="project" value="InterPro"/>
</dbReference>
<evidence type="ECO:0000313" key="6">
    <source>
        <dbReference type="EMBL" id="RVT43447.1"/>
    </source>
</evidence>
<reference evidence="6 7" key="1">
    <citation type="submission" date="2019-01" db="EMBL/GenBank/DDBJ databases">
        <authorList>
            <person name="Chen W.-M."/>
        </authorList>
    </citation>
    <scope>NUCLEOTIDE SEQUENCE [LARGE SCALE GENOMIC DNA]</scope>
    <source>
        <strain evidence="6 7">TLA-22</strain>
    </source>
</reference>
<accession>A0A437JC12</accession>
<dbReference type="InterPro" id="IPR000847">
    <property type="entry name" value="LysR_HTH_N"/>
</dbReference>